<dbReference type="AlphaFoldDB" id="A0A9D2J792"/>
<name>A0A9D2J792_9MICO</name>
<reference evidence="1" key="2">
    <citation type="submission" date="2021-04" db="EMBL/GenBank/DDBJ databases">
        <authorList>
            <person name="Gilroy R."/>
        </authorList>
    </citation>
    <scope>NUCLEOTIDE SEQUENCE</scope>
    <source>
        <strain evidence="1">ChiGjej4B4-7305</strain>
    </source>
</reference>
<dbReference type="InterPro" id="IPR006311">
    <property type="entry name" value="TAT_signal"/>
</dbReference>
<organism evidence="1 2">
    <name type="scientific">Candidatus Ruania gallistercoris</name>
    <dbReference type="NCBI Taxonomy" id="2838746"/>
    <lineage>
        <taxon>Bacteria</taxon>
        <taxon>Bacillati</taxon>
        <taxon>Actinomycetota</taxon>
        <taxon>Actinomycetes</taxon>
        <taxon>Micrococcales</taxon>
        <taxon>Ruaniaceae</taxon>
        <taxon>Ruania</taxon>
    </lineage>
</organism>
<dbReference type="Proteomes" id="UP000824037">
    <property type="component" value="Unassembled WGS sequence"/>
</dbReference>
<dbReference type="SUPFAM" id="SSF53850">
    <property type="entry name" value="Periplasmic binding protein-like II"/>
    <property type="match status" value="1"/>
</dbReference>
<dbReference type="Gene3D" id="3.40.190.10">
    <property type="entry name" value="Periplasmic binding protein-like II"/>
    <property type="match status" value="2"/>
</dbReference>
<evidence type="ECO:0000313" key="2">
    <source>
        <dbReference type="Proteomes" id="UP000824037"/>
    </source>
</evidence>
<reference evidence="1" key="1">
    <citation type="journal article" date="2021" name="PeerJ">
        <title>Extensive microbial diversity within the chicken gut microbiome revealed by metagenomics and culture.</title>
        <authorList>
            <person name="Gilroy R."/>
            <person name="Ravi A."/>
            <person name="Getino M."/>
            <person name="Pursley I."/>
            <person name="Horton D.L."/>
            <person name="Alikhan N.F."/>
            <person name="Baker D."/>
            <person name="Gharbi K."/>
            <person name="Hall N."/>
            <person name="Watson M."/>
            <person name="Adriaenssens E.M."/>
            <person name="Foster-Nyarko E."/>
            <person name="Jarju S."/>
            <person name="Secka A."/>
            <person name="Antonio M."/>
            <person name="Oren A."/>
            <person name="Chaudhuri R.R."/>
            <person name="La Ragione R."/>
            <person name="Hildebrand F."/>
            <person name="Pallen M.J."/>
        </authorList>
    </citation>
    <scope>NUCLEOTIDE SEQUENCE</scope>
    <source>
        <strain evidence="1">ChiGjej4B4-7305</strain>
    </source>
</reference>
<dbReference type="PROSITE" id="PS51318">
    <property type="entry name" value="TAT"/>
    <property type="match status" value="1"/>
</dbReference>
<accession>A0A9D2J792</accession>
<dbReference type="PROSITE" id="PS51257">
    <property type="entry name" value="PROKAR_LIPOPROTEIN"/>
    <property type="match status" value="1"/>
</dbReference>
<dbReference type="EMBL" id="DXBY01000356">
    <property type="protein sequence ID" value="HIZ38289.1"/>
    <property type="molecule type" value="Genomic_DNA"/>
</dbReference>
<proteinExistence type="predicted"/>
<protein>
    <recommendedName>
        <fullName evidence="3">Extracellular solute-binding protein</fullName>
    </recommendedName>
</protein>
<gene>
    <name evidence="1" type="ORF">H9815_21130</name>
</gene>
<sequence>MTSITRRALFGGVAGAGAAVVLGSCSSGGSNDPGADQEANAAVLPSYVPYADVEPDLPAELGRTSAGFFAYPDSPVTFSTEAPGDGDPVTFMGPTSFGLPPALEDNPFWQEMNERIGSELRISLTPAGEYDAKFSTTIAGDSLPDAFYVGAMPSRPRFMTSKTADLTEFLSGDAIKDYPGLASIPTDSWQECLFEGTIRAIPLNRGLVSLPSVLMRNDLLDDAGIDRGEITSFDTLREISAELTGGNRWAWSDAPIGHLRRMCDIPIRWTLEDGTIGTNLLDERQLEALEATRQLVDDGSVNPDAAGTPASTRKQWFGGGQIVFMSDSFIAWFSLYVANAGVEGLDIQAMSIPGMTDGVGTQDLPRPNAGFTAFSADAGDRLPTLLRIADWLAAPFGTEEYLFNKYGIAGRNYELDGSDPVPGDLATEVNIGSLYFSDTARVIYSPGRPDTVQDAWDHQSAVTEKSVVDPTYGLISETASRQLNSLAGALTSVQDDIIYGRRPVSDWEPAAQEFLDGGGTTMIEEYQESYDALQAQQ</sequence>
<evidence type="ECO:0008006" key="3">
    <source>
        <dbReference type="Google" id="ProtNLM"/>
    </source>
</evidence>
<comment type="caution">
    <text evidence="1">The sequence shown here is derived from an EMBL/GenBank/DDBJ whole genome shotgun (WGS) entry which is preliminary data.</text>
</comment>
<evidence type="ECO:0000313" key="1">
    <source>
        <dbReference type="EMBL" id="HIZ38289.1"/>
    </source>
</evidence>